<keyword evidence="1" id="KW-0812">Transmembrane</keyword>
<dbReference type="Pfam" id="PF12869">
    <property type="entry name" value="tRNA_anti-like"/>
    <property type="match status" value="1"/>
</dbReference>
<keyword evidence="1" id="KW-0472">Membrane</keyword>
<dbReference type="AlphaFoldDB" id="A0A381TFV8"/>
<dbReference type="InterPro" id="IPR024422">
    <property type="entry name" value="Protein_unknown_function_OB"/>
</dbReference>
<evidence type="ECO:0000256" key="1">
    <source>
        <dbReference type="SAM" id="Phobius"/>
    </source>
</evidence>
<keyword evidence="1" id="KW-1133">Transmembrane helix</keyword>
<dbReference type="EMBL" id="UINC01004534">
    <property type="protein sequence ID" value="SVA15025.1"/>
    <property type="molecule type" value="Genomic_DNA"/>
</dbReference>
<proteinExistence type="predicted"/>
<evidence type="ECO:0000313" key="2">
    <source>
        <dbReference type="EMBL" id="SVA15025.1"/>
    </source>
</evidence>
<protein>
    <submittedName>
        <fullName evidence="2">Uncharacterized protein</fullName>
    </submittedName>
</protein>
<feature type="transmembrane region" description="Helical" evidence="1">
    <location>
        <begin position="6"/>
        <end position="30"/>
    </location>
</feature>
<accession>A0A381TFV8</accession>
<gene>
    <name evidence="2" type="ORF">METZ01_LOCUS67879</name>
</gene>
<reference evidence="2" key="1">
    <citation type="submission" date="2018-05" db="EMBL/GenBank/DDBJ databases">
        <authorList>
            <person name="Lanie J.A."/>
            <person name="Ng W.-L."/>
            <person name="Kazmierczak K.M."/>
            <person name="Andrzejewski T.M."/>
            <person name="Davidsen T.M."/>
            <person name="Wayne K.J."/>
            <person name="Tettelin H."/>
            <person name="Glass J.I."/>
            <person name="Rusch D."/>
            <person name="Podicherti R."/>
            <person name="Tsui H.-C.T."/>
            <person name="Winkler M.E."/>
        </authorList>
    </citation>
    <scope>NUCLEOTIDE SEQUENCE</scope>
</reference>
<name>A0A381TFV8_9ZZZZ</name>
<organism evidence="2">
    <name type="scientific">marine metagenome</name>
    <dbReference type="NCBI Taxonomy" id="408172"/>
    <lineage>
        <taxon>unclassified sequences</taxon>
        <taxon>metagenomes</taxon>
        <taxon>ecological metagenomes</taxon>
    </lineage>
</organism>
<sequence>MKKRLPYWTVVRLLVPVIMLGSLMLLFLFFKPHPEWTQMEPSFDLRAAVLLSEYRSDIAKANSKYLNKVLNIEGELTRTEPSLLIIDHGVTCTLDSTQKTDRYPALGTSLTIKGRCVGYDELLEEVRIDHVSVLFAQEK</sequence>